<dbReference type="EMBL" id="JACCBX010000016">
    <property type="protein sequence ID" value="NYE08749.1"/>
    <property type="molecule type" value="Genomic_DNA"/>
</dbReference>
<evidence type="ECO:0000256" key="1">
    <source>
        <dbReference type="SAM" id="MobiDB-lite"/>
    </source>
</evidence>
<feature type="region of interest" description="Disordered" evidence="1">
    <location>
        <begin position="1"/>
        <end position="32"/>
    </location>
</feature>
<gene>
    <name evidence="2" type="ORF">F4694_005605</name>
</gene>
<evidence type="ECO:0000313" key="2">
    <source>
        <dbReference type="EMBL" id="NYE08749.1"/>
    </source>
</evidence>
<reference evidence="3" key="2">
    <citation type="submission" date="2020-08" db="EMBL/GenBank/DDBJ databases">
        <title>The Agave Microbiome: Exploring the role of microbial communities in plant adaptations to desert environments.</title>
        <authorList>
            <person name="Partida-Martinez L.P."/>
        </authorList>
    </citation>
    <scope>NUCLEOTIDE SEQUENCE [LARGE SCALE GENOMIC DNA]</scope>
    <source>
        <strain evidence="3">AT2.8</strain>
    </source>
</reference>
<comment type="caution">
    <text evidence="2">The sequence shown here is derived from an EMBL/GenBank/DDBJ whole genome shotgun (WGS) entry which is preliminary data.</text>
</comment>
<name>A0A852TKB8_9BACI</name>
<protein>
    <submittedName>
        <fullName evidence="2">Uncharacterized protein</fullName>
    </submittedName>
</protein>
<sequence length="32" mass="3705">MGRKWRKGTEGKQSTTCHQEDEGHVLYVGEQE</sequence>
<reference evidence="3" key="1">
    <citation type="submission" date="2020-07" db="EMBL/GenBank/DDBJ databases">
        <authorList>
            <person name="Partida-Martinez L."/>
            <person name="Huntemann M."/>
            <person name="Clum A."/>
            <person name="Wang J."/>
            <person name="Palaniappan K."/>
            <person name="Ritter S."/>
            <person name="Chen I.-M."/>
            <person name="Stamatis D."/>
            <person name="Reddy T."/>
            <person name="O'Malley R."/>
            <person name="Daum C."/>
            <person name="Shapiro N."/>
            <person name="Ivanova N."/>
            <person name="Kyrpides N."/>
            <person name="Woyke T."/>
        </authorList>
    </citation>
    <scope>NUCLEOTIDE SEQUENCE [LARGE SCALE GENOMIC DNA]</scope>
    <source>
        <strain evidence="3">AT2.8</strain>
    </source>
</reference>
<dbReference type="Proteomes" id="UP000548423">
    <property type="component" value="Unassembled WGS sequence"/>
</dbReference>
<proteinExistence type="predicted"/>
<dbReference type="AlphaFoldDB" id="A0A852TKB8"/>
<accession>A0A852TKB8</accession>
<evidence type="ECO:0000313" key="3">
    <source>
        <dbReference type="Proteomes" id="UP000548423"/>
    </source>
</evidence>
<organism evidence="2 3">
    <name type="scientific">Neobacillus niacini</name>
    <dbReference type="NCBI Taxonomy" id="86668"/>
    <lineage>
        <taxon>Bacteria</taxon>
        <taxon>Bacillati</taxon>
        <taxon>Bacillota</taxon>
        <taxon>Bacilli</taxon>
        <taxon>Bacillales</taxon>
        <taxon>Bacillaceae</taxon>
        <taxon>Neobacillus</taxon>
    </lineage>
</organism>